<dbReference type="PANTHER" id="PTHR12430:SF0">
    <property type="entry name" value="TRANSLOCASE OF OUTER MITOCHONDRIAL MEMBRANE 20"/>
    <property type="match status" value="1"/>
</dbReference>
<protein>
    <submittedName>
        <fullName evidence="13">Mitochondrial import receptor subunit TOM20-like protein</fullName>
    </submittedName>
</protein>
<keyword evidence="3" id="KW-0813">Transport</keyword>
<dbReference type="GO" id="GO:0005742">
    <property type="term" value="C:mitochondrial outer membrane translocase complex"/>
    <property type="evidence" value="ECO:0007669"/>
    <property type="project" value="UniProtKB-UniRule"/>
</dbReference>
<evidence type="ECO:0000256" key="3">
    <source>
        <dbReference type="ARBA" id="ARBA00022448"/>
    </source>
</evidence>
<evidence type="ECO:0000256" key="2">
    <source>
        <dbReference type="ARBA" id="ARBA00005792"/>
    </source>
</evidence>
<name>E2C3Y8_HARSA</name>
<dbReference type="InterPro" id="IPR023392">
    <property type="entry name" value="Tom20_dom_sf"/>
</dbReference>
<evidence type="ECO:0000256" key="11">
    <source>
        <dbReference type="PIRNR" id="PIRNR037707"/>
    </source>
</evidence>
<dbReference type="PhylomeDB" id="E2C3Y8"/>
<dbReference type="GO" id="GO:0030150">
    <property type="term" value="P:protein import into mitochondrial matrix"/>
    <property type="evidence" value="ECO:0007669"/>
    <property type="project" value="TreeGrafter"/>
</dbReference>
<evidence type="ECO:0000256" key="5">
    <source>
        <dbReference type="ARBA" id="ARBA00022692"/>
    </source>
</evidence>
<keyword evidence="10 11" id="KW-0472">Membrane</keyword>
<dbReference type="OrthoDB" id="2154253at2759"/>
<comment type="similarity">
    <text evidence="2 11">Belongs to the Tom20 family.</text>
</comment>
<dbReference type="InParanoid" id="E2C3Y8"/>
<dbReference type="FunFam" id="1.20.960.10:FF:000001">
    <property type="entry name" value="Mitochondrial import receptor subunit TOM20 homolog"/>
    <property type="match status" value="1"/>
</dbReference>
<dbReference type="KEGG" id="hst:105189716"/>
<keyword evidence="5 12" id="KW-0812">Transmembrane</keyword>
<dbReference type="GO" id="GO:0006886">
    <property type="term" value="P:intracellular protein transport"/>
    <property type="evidence" value="ECO:0007669"/>
    <property type="project" value="InterPro"/>
</dbReference>
<dbReference type="FunCoup" id="E2C3Y8">
    <property type="interactions" value="1672"/>
</dbReference>
<keyword evidence="14" id="KW-1185">Reference proteome</keyword>
<evidence type="ECO:0000256" key="4">
    <source>
        <dbReference type="ARBA" id="ARBA00022553"/>
    </source>
</evidence>
<evidence type="ECO:0000256" key="10">
    <source>
        <dbReference type="ARBA" id="ARBA00023136"/>
    </source>
</evidence>
<dbReference type="GO" id="GO:0016031">
    <property type="term" value="P:tRNA import into mitochondrion"/>
    <property type="evidence" value="ECO:0007669"/>
    <property type="project" value="TreeGrafter"/>
</dbReference>
<evidence type="ECO:0000256" key="12">
    <source>
        <dbReference type="SAM" id="Phobius"/>
    </source>
</evidence>
<keyword evidence="13" id="KW-0675">Receptor</keyword>
<accession>E2C3Y8</accession>
<dbReference type="PRINTS" id="PR01989">
    <property type="entry name" value="EUOM20RECPTR"/>
</dbReference>
<reference evidence="13 14" key="1">
    <citation type="journal article" date="2010" name="Science">
        <title>Genomic comparison of the ants Camponotus floridanus and Harpegnathos saltator.</title>
        <authorList>
            <person name="Bonasio R."/>
            <person name="Zhang G."/>
            <person name="Ye C."/>
            <person name="Mutti N.S."/>
            <person name="Fang X."/>
            <person name="Qin N."/>
            <person name="Donahue G."/>
            <person name="Yang P."/>
            <person name="Li Q."/>
            <person name="Li C."/>
            <person name="Zhang P."/>
            <person name="Huang Z."/>
            <person name="Berger S.L."/>
            <person name="Reinberg D."/>
            <person name="Wang J."/>
            <person name="Liebig J."/>
        </authorList>
    </citation>
    <scope>NUCLEOTIDE SEQUENCE [LARGE SCALE GENOMIC DNA]</scope>
    <source>
        <strain evidence="13 14">R22 G/1</strain>
    </source>
</reference>
<dbReference type="GO" id="GO:0006605">
    <property type="term" value="P:protein targeting"/>
    <property type="evidence" value="ECO:0007669"/>
    <property type="project" value="InterPro"/>
</dbReference>
<evidence type="ECO:0000313" key="14">
    <source>
        <dbReference type="Proteomes" id="UP000008237"/>
    </source>
</evidence>
<feature type="transmembrane region" description="Helical" evidence="12">
    <location>
        <begin position="6"/>
        <end position="24"/>
    </location>
</feature>
<evidence type="ECO:0000256" key="1">
    <source>
        <dbReference type="ARBA" id="ARBA00004572"/>
    </source>
</evidence>
<dbReference type="InterPro" id="IPR002056">
    <property type="entry name" value="MAS20"/>
</dbReference>
<keyword evidence="8 12" id="KW-1133">Transmembrane helix</keyword>
<keyword evidence="4" id="KW-0597">Phosphoprotein</keyword>
<dbReference type="EMBL" id="GL452364">
    <property type="protein sequence ID" value="EFN77374.1"/>
    <property type="molecule type" value="Genomic_DNA"/>
</dbReference>
<keyword evidence="9 11" id="KW-0496">Mitochondrion</keyword>
<comment type="subcellular location">
    <subcellularLocation>
        <location evidence="1">Mitochondrion outer membrane</location>
        <topology evidence="1">Single-pass membrane protein</topology>
    </subcellularLocation>
</comment>
<dbReference type="InterPro" id="IPR022422">
    <property type="entry name" value="MAS20_rcpt_metazoan"/>
</dbReference>
<dbReference type="PIRSF" id="PIRSF037707">
    <property type="entry name" value="MAS20_rcpt"/>
    <property type="match status" value="1"/>
</dbReference>
<dbReference type="Proteomes" id="UP000008237">
    <property type="component" value="Unassembled WGS sequence"/>
</dbReference>
<sequence length="144" mass="16361">MMSKAAMGLAVGIAGIFVGYCFYFDQKRRSDPDFKKKLRERRRAKKQAQQKASTKILDLRDHEMVQKFFLQEVQLGEEMLAYGDVDSGIEHLANAVAVCGQPTQLLQVLQKTLPLQVFQTLVQRLPTVGQKLVMQTQMAEEDVE</sequence>
<dbReference type="Gene3D" id="1.20.960.10">
    <property type="entry name" value="Mitochondrial outer membrane translocase complex, subunit Tom20 domain"/>
    <property type="match status" value="1"/>
</dbReference>
<dbReference type="GO" id="GO:0008320">
    <property type="term" value="F:protein transmembrane transporter activity"/>
    <property type="evidence" value="ECO:0007669"/>
    <property type="project" value="TreeGrafter"/>
</dbReference>
<dbReference type="AlphaFoldDB" id="E2C3Y8"/>
<evidence type="ECO:0000256" key="7">
    <source>
        <dbReference type="ARBA" id="ARBA00022927"/>
    </source>
</evidence>
<dbReference type="GO" id="GO:0030943">
    <property type="term" value="F:mitochondrion targeting sequence binding"/>
    <property type="evidence" value="ECO:0007669"/>
    <property type="project" value="TreeGrafter"/>
</dbReference>
<dbReference type="SUPFAM" id="SSF47157">
    <property type="entry name" value="Mitochondrial import receptor subunit Tom20"/>
    <property type="match status" value="1"/>
</dbReference>
<dbReference type="STRING" id="610380.E2C3Y8"/>
<evidence type="ECO:0000256" key="6">
    <source>
        <dbReference type="ARBA" id="ARBA00022787"/>
    </source>
</evidence>
<proteinExistence type="inferred from homology"/>
<keyword evidence="6 11" id="KW-1000">Mitochondrion outer membrane</keyword>
<keyword evidence="7" id="KW-0653">Protein transport</keyword>
<evidence type="ECO:0000313" key="13">
    <source>
        <dbReference type="EMBL" id="EFN77374.1"/>
    </source>
</evidence>
<dbReference type="Pfam" id="PF02064">
    <property type="entry name" value="MAS20"/>
    <property type="match status" value="1"/>
</dbReference>
<evidence type="ECO:0000256" key="9">
    <source>
        <dbReference type="ARBA" id="ARBA00023128"/>
    </source>
</evidence>
<evidence type="ECO:0000256" key="8">
    <source>
        <dbReference type="ARBA" id="ARBA00022989"/>
    </source>
</evidence>
<dbReference type="OMA" id="PPPIFQI"/>
<dbReference type="PRINTS" id="PR00351">
    <property type="entry name" value="OM20RECEPTOR"/>
</dbReference>
<dbReference type="PANTHER" id="PTHR12430">
    <property type="entry name" value="MITOCHONDRIAL IMPORT RECEPTOR SUBUNIT TOM20"/>
    <property type="match status" value="1"/>
</dbReference>
<gene>
    <name evidence="13" type="ORF">EAI_14505</name>
</gene>
<organism evidence="14">
    <name type="scientific">Harpegnathos saltator</name>
    <name type="common">Jerdon's jumping ant</name>
    <dbReference type="NCBI Taxonomy" id="610380"/>
    <lineage>
        <taxon>Eukaryota</taxon>
        <taxon>Metazoa</taxon>
        <taxon>Ecdysozoa</taxon>
        <taxon>Arthropoda</taxon>
        <taxon>Hexapoda</taxon>
        <taxon>Insecta</taxon>
        <taxon>Pterygota</taxon>
        <taxon>Neoptera</taxon>
        <taxon>Endopterygota</taxon>
        <taxon>Hymenoptera</taxon>
        <taxon>Apocrita</taxon>
        <taxon>Aculeata</taxon>
        <taxon>Formicoidea</taxon>
        <taxon>Formicidae</taxon>
        <taxon>Ponerinae</taxon>
        <taxon>Ponerini</taxon>
        <taxon>Harpegnathos</taxon>
    </lineage>
</organism>